<evidence type="ECO:0000256" key="2">
    <source>
        <dbReference type="SAM" id="Phobius"/>
    </source>
</evidence>
<dbReference type="Proteomes" id="UP001642360">
    <property type="component" value="Unassembled WGS sequence"/>
</dbReference>
<dbReference type="EMBL" id="CAUOFW020006960">
    <property type="protein sequence ID" value="CAK9177082.1"/>
    <property type="molecule type" value="Genomic_DNA"/>
</dbReference>
<comment type="caution">
    <text evidence="3">The sequence shown here is derived from an EMBL/GenBank/DDBJ whole genome shotgun (WGS) entry which is preliminary data.</text>
</comment>
<evidence type="ECO:0000256" key="1">
    <source>
        <dbReference type="SAM" id="MobiDB-lite"/>
    </source>
</evidence>
<keyword evidence="4" id="KW-1185">Reference proteome</keyword>
<keyword evidence="2" id="KW-1133">Transmembrane helix</keyword>
<feature type="transmembrane region" description="Helical" evidence="2">
    <location>
        <begin position="20"/>
        <end position="43"/>
    </location>
</feature>
<reference evidence="3 4" key="1">
    <citation type="submission" date="2024-02" db="EMBL/GenBank/DDBJ databases">
        <authorList>
            <person name="Vignale AGUSTIN F."/>
            <person name="Sosa J E."/>
            <person name="Modenutti C."/>
        </authorList>
    </citation>
    <scope>NUCLEOTIDE SEQUENCE [LARGE SCALE GENOMIC DNA]</scope>
</reference>
<evidence type="ECO:0000313" key="4">
    <source>
        <dbReference type="Proteomes" id="UP001642360"/>
    </source>
</evidence>
<sequence>ISRIGGSLTRKNSAKLLRRAIGFATCVLLPNIPMASSLVGSLAKSVSRNSSSCRWFAAKPSSSYGLNRMTEKEESVVASDEIPQEDDDATPTSGLSRPLSEILKELNKRVPDSLVRVRTEADGFPVKYIPWYVNIYIILCYLIQDLCHY</sequence>
<dbReference type="AlphaFoldDB" id="A0ABC8U602"/>
<dbReference type="PANTHER" id="PTHR34050:SF1">
    <property type="entry name" value="DNA REPAIR RAD52-LIKE PROTEIN 1, MITOCHONDRIAL"/>
    <property type="match status" value="1"/>
</dbReference>
<keyword evidence="2" id="KW-0812">Transmembrane</keyword>
<name>A0ABC8U602_9AQUA</name>
<protein>
    <submittedName>
        <fullName evidence="3">Uncharacterized protein</fullName>
    </submittedName>
</protein>
<feature type="region of interest" description="Disordered" evidence="1">
    <location>
        <begin position="75"/>
        <end position="98"/>
    </location>
</feature>
<gene>
    <name evidence="3" type="ORF">ILEXP_LOCUS46948</name>
</gene>
<keyword evidence="2" id="KW-0472">Membrane</keyword>
<organism evidence="3 4">
    <name type="scientific">Ilex paraguariensis</name>
    <name type="common">yerba mate</name>
    <dbReference type="NCBI Taxonomy" id="185542"/>
    <lineage>
        <taxon>Eukaryota</taxon>
        <taxon>Viridiplantae</taxon>
        <taxon>Streptophyta</taxon>
        <taxon>Embryophyta</taxon>
        <taxon>Tracheophyta</taxon>
        <taxon>Spermatophyta</taxon>
        <taxon>Magnoliopsida</taxon>
        <taxon>eudicotyledons</taxon>
        <taxon>Gunneridae</taxon>
        <taxon>Pentapetalae</taxon>
        <taxon>asterids</taxon>
        <taxon>campanulids</taxon>
        <taxon>Aquifoliales</taxon>
        <taxon>Aquifoliaceae</taxon>
        <taxon>Ilex</taxon>
    </lineage>
</organism>
<accession>A0ABC8U602</accession>
<evidence type="ECO:0000313" key="3">
    <source>
        <dbReference type="EMBL" id="CAK9177082.1"/>
    </source>
</evidence>
<dbReference type="InterPro" id="IPR037489">
    <property type="entry name" value="RAD52-like"/>
</dbReference>
<feature type="non-terminal residue" evidence="3">
    <location>
        <position position="1"/>
    </location>
</feature>
<dbReference type="PANTHER" id="PTHR34050">
    <property type="entry name" value="DNA REPAIR RAD52-LIKE PROTEIN 2, CHLOROPLASTIC"/>
    <property type="match status" value="1"/>
</dbReference>
<proteinExistence type="predicted"/>